<dbReference type="AlphaFoldDB" id="A0A9P5UAM4"/>
<feature type="compositionally biased region" description="Polar residues" evidence="1">
    <location>
        <begin position="76"/>
        <end position="92"/>
    </location>
</feature>
<organism evidence="2 3">
    <name type="scientific">Rhodocollybia butyracea</name>
    <dbReference type="NCBI Taxonomy" id="206335"/>
    <lineage>
        <taxon>Eukaryota</taxon>
        <taxon>Fungi</taxon>
        <taxon>Dikarya</taxon>
        <taxon>Basidiomycota</taxon>
        <taxon>Agaricomycotina</taxon>
        <taxon>Agaricomycetes</taxon>
        <taxon>Agaricomycetidae</taxon>
        <taxon>Agaricales</taxon>
        <taxon>Marasmiineae</taxon>
        <taxon>Omphalotaceae</taxon>
        <taxon>Rhodocollybia</taxon>
    </lineage>
</organism>
<evidence type="ECO:0000256" key="1">
    <source>
        <dbReference type="SAM" id="MobiDB-lite"/>
    </source>
</evidence>
<keyword evidence="3" id="KW-1185">Reference proteome</keyword>
<feature type="region of interest" description="Disordered" evidence="1">
    <location>
        <begin position="36"/>
        <end position="95"/>
    </location>
</feature>
<feature type="compositionally biased region" description="Polar residues" evidence="1">
    <location>
        <begin position="39"/>
        <end position="53"/>
    </location>
</feature>
<proteinExistence type="predicted"/>
<evidence type="ECO:0000313" key="2">
    <source>
        <dbReference type="EMBL" id="KAF9072196.1"/>
    </source>
</evidence>
<dbReference type="EMBL" id="JADNRY010000026">
    <property type="protein sequence ID" value="KAF9072196.1"/>
    <property type="molecule type" value="Genomic_DNA"/>
</dbReference>
<gene>
    <name evidence="2" type="ORF">BDP27DRAFT_1494938</name>
</gene>
<comment type="caution">
    <text evidence="2">The sequence shown here is derived from an EMBL/GenBank/DDBJ whole genome shotgun (WGS) entry which is preliminary data.</text>
</comment>
<reference evidence="2" key="1">
    <citation type="submission" date="2020-11" db="EMBL/GenBank/DDBJ databases">
        <authorList>
            <consortium name="DOE Joint Genome Institute"/>
            <person name="Ahrendt S."/>
            <person name="Riley R."/>
            <person name="Andreopoulos W."/>
            <person name="Labutti K."/>
            <person name="Pangilinan J."/>
            <person name="Ruiz-Duenas F.J."/>
            <person name="Barrasa J.M."/>
            <person name="Sanchez-Garcia M."/>
            <person name="Camarero S."/>
            <person name="Miyauchi S."/>
            <person name="Serrano A."/>
            <person name="Linde D."/>
            <person name="Babiker R."/>
            <person name="Drula E."/>
            <person name="Ayuso-Fernandez I."/>
            <person name="Pacheco R."/>
            <person name="Padilla G."/>
            <person name="Ferreira P."/>
            <person name="Barriuso J."/>
            <person name="Kellner H."/>
            <person name="Castanera R."/>
            <person name="Alfaro M."/>
            <person name="Ramirez L."/>
            <person name="Pisabarro A.G."/>
            <person name="Kuo A."/>
            <person name="Tritt A."/>
            <person name="Lipzen A."/>
            <person name="He G."/>
            <person name="Yan M."/>
            <person name="Ng V."/>
            <person name="Cullen D."/>
            <person name="Martin F."/>
            <person name="Rosso M.-N."/>
            <person name="Henrissat B."/>
            <person name="Hibbett D."/>
            <person name="Martinez A.T."/>
            <person name="Grigoriev I.V."/>
        </authorList>
    </citation>
    <scope>NUCLEOTIDE SEQUENCE</scope>
    <source>
        <strain evidence="2">AH 40177</strain>
    </source>
</reference>
<evidence type="ECO:0000313" key="3">
    <source>
        <dbReference type="Proteomes" id="UP000772434"/>
    </source>
</evidence>
<sequence length="199" mass="21290">MSKNHENFYKEFKNSLNSPSQTAIGSLAESSLAALSIPTPASSPQSKPTNQSRMFHIGGTKAMDDDESYFGVVPQKGSSNLGSSPTTFTSSMLRDEESRSVISSTSYGYESPGGVVSPSKSHGEAIDGSPGYFTLRGSRASENGLSPDDMLKASEGRNDAAVLPRLRVLLFPVVLREMGIWGRTLSEQNCVSAAYCSLY</sequence>
<name>A0A9P5UAM4_9AGAR</name>
<dbReference type="Proteomes" id="UP000772434">
    <property type="component" value="Unassembled WGS sequence"/>
</dbReference>
<protein>
    <submittedName>
        <fullName evidence="2">Uncharacterized protein</fullName>
    </submittedName>
</protein>
<accession>A0A9P5UAM4</accession>